<dbReference type="PANTHER" id="PTHR43539">
    <property type="entry name" value="FLAVIN-BINDING MONOOXYGENASE-LIKE PROTEIN (AFU_ORTHOLOGUE AFUA_4G09220)"/>
    <property type="match status" value="1"/>
</dbReference>
<dbReference type="PRINTS" id="PR00368">
    <property type="entry name" value="FADPNR"/>
</dbReference>
<comment type="caution">
    <text evidence="2">The sequence shown here is derived from an EMBL/GenBank/DDBJ whole genome shotgun (WGS) entry which is preliminary data.</text>
</comment>
<protein>
    <submittedName>
        <fullName evidence="2">NAD(P)-binding domain-containing protein</fullName>
    </submittedName>
</protein>
<accession>A0ABU4S6A1</accession>
<proteinExistence type="predicted"/>
<reference evidence="2 3" key="1">
    <citation type="submission" date="2023-11" db="EMBL/GenBank/DDBJ databases">
        <title>Gilvimarinus fulvus sp. nov., isolated from the surface of Kelp.</title>
        <authorList>
            <person name="Sun Y.Y."/>
            <person name="Gong Y."/>
            <person name="Du Z.J."/>
        </authorList>
    </citation>
    <scope>NUCLEOTIDE SEQUENCE [LARGE SCALE GENOMIC DNA]</scope>
    <source>
        <strain evidence="2 3">SDUM040013</strain>
    </source>
</reference>
<dbReference type="RefSeq" id="WP_302723369.1">
    <property type="nucleotide sequence ID" value="NZ_JAULRU010000611.1"/>
</dbReference>
<dbReference type="EMBL" id="JAXAFO010000059">
    <property type="protein sequence ID" value="MDX6851438.1"/>
    <property type="molecule type" value="Genomic_DNA"/>
</dbReference>
<evidence type="ECO:0000313" key="3">
    <source>
        <dbReference type="Proteomes" id="UP001273505"/>
    </source>
</evidence>
<evidence type="ECO:0000256" key="1">
    <source>
        <dbReference type="ARBA" id="ARBA00023002"/>
    </source>
</evidence>
<dbReference type="Pfam" id="PF13738">
    <property type="entry name" value="Pyr_redox_3"/>
    <property type="match status" value="1"/>
</dbReference>
<organism evidence="2 3">
    <name type="scientific">Gilvimarinus gilvus</name>
    <dbReference type="NCBI Taxonomy" id="3058038"/>
    <lineage>
        <taxon>Bacteria</taxon>
        <taxon>Pseudomonadati</taxon>
        <taxon>Pseudomonadota</taxon>
        <taxon>Gammaproteobacteria</taxon>
        <taxon>Cellvibrionales</taxon>
        <taxon>Cellvibrionaceae</taxon>
        <taxon>Gilvimarinus</taxon>
    </lineage>
</organism>
<dbReference type="InterPro" id="IPR036188">
    <property type="entry name" value="FAD/NAD-bd_sf"/>
</dbReference>
<dbReference type="PRINTS" id="PR00411">
    <property type="entry name" value="PNDRDTASEI"/>
</dbReference>
<keyword evidence="1" id="KW-0560">Oxidoreductase</keyword>
<dbReference type="Gene3D" id="3.50.50.60">
    <property type="entry name" value="FAD/NAD(P)-binding domain"/>
    <property type="match status" value="2"/>
</dbReference>
<keyword evidence="3" id="KW-1185">Reference proteome</keyword>
<gene>
    <name evidence="2" type="ORF">SCD92_18860</name>
</gene>
<dbReference type="InterPro" id="IPR050982">
    <property type="entry name" value="Auxin_biosynth/cation_transpt"/>
</dbReference>
<name>A0ABU4S6A1_9GAMM</name>
<dbReference type="Proteomes" id="UP001273505">
    <property type="component" value="Unassembled WGS sequence"/>
</dbReference>
<dbReference type="PANTHER" id="PTHR43539:SF23">
    <property type="entry name" value="FAD-DEPENDENT OXIDOREDUCTASE DOMAIN-CONTAINING PROTEIN 2"/>
    <property type="match status" value="1"/>
</dbReference>
<dbReference type="SUPFAM" id="SSF51905">
    <property type="entry name" value="FAD/NAD(P)-binding domain"/>
    <property type="match status" value="2"/>
</dbReference>
<evidence type="ECO:0000313" key="2">
    <source>
        <dbReference type="EMBL" id="MDX6851438.1"/>
    </source>
</evidence>
<sequence>MYDYIIVGAGPAGLQLGHYFEKENKNYLVLEKGGKAGVFFDKYPVHRKLISINKVYTGYDCFNLNLRWDWNSLLSDKEVRFGDYSQDYFPNADVMVEYLNDYAKANKIRISYNANVEVVSKTSRGFTIKLADGRVLETKYVVVATGLSEQRIPDIPGIENAVSYGEHSLDLELYKNKRVMILGKGNSAFETADHISSVAASIHLVSPNPLKLAWSTHYVGNLRAVNNNILDTYQLKSQNTILDGDVEKIQRVDDGFMVDIKYSHANGQRIRVPVDHIIICSGFKFSSGIFDESCSPEMCAMKKYPKMTCKWESTNVPGMYFVGTITHSRDYKKAFSGFIHGFRYNAKLLNDILNKEHSGIEFPMTSIESSGESLKKSIMARIHRNSSLFQQPGFICDYIGLEGNNFQYYSDMSVDYVNSHNEFSSPKHLKMTMEYGKVKHADPFNIERKPDSGEDSDFIHPVIRLYEHGVLKGECHIPEDLENNWYQGMYQDILQNFIENALGLEFENNGQLAPCVDYLNKVTMIL</sequence>